<sequence>MSATGAVFDRLLVLGIATHDIQRVRIPDGQVEQLYDGTGRAPDGILMIGDTVYWTTMGASVKDPDIPGEAGRDYGAANGGVHAIDRDGGNRRDLTGRGSVVTGKQIAFDGVDRLYWGDREGLRVSSIRLDGTDRRDEVINPPAPDKMAECVGVAIDAAAGHLYWTQKGPAKGGRGRIFRAGLSVPEGESANRRTDIEVLWEDLPEPIDLEIYDGDLYWTDRGAPPLGNTLNRAALPAAGQPGATPEVLADGFREAIGLAVDSVAIYVSDLSGRIRRIGRDGSDTLLTHLGGPVTGIYGLEASR</sequence>
<organism evidence="1">
    <name type="scientific">Gordonia amarae</name>
    <dbReference type="NCBI Taxonomy" id="36821"/>
    <lineage>
        <taxon>Bacteria</taxon>
        <taxon>Bacillati</taxon>
        <taxon>Actinomycetota</taxon>
        <taxon>Actinomycetes</taxon>
        <taxon>Mycobacteriales</taxon>
        <taxon>Gordoniaceae</taxon>
        <taxon>Gordonia</taxon>
    </lineage>
</organism>
<dbReference type="InterPro" id="IPR011042">
    <property type="entry name" value="6-blade_b-propeller_TolB-like"/>
</dbReference>
<name>A0A857MFX2_9ACTN</name>
<dbReference type="PANTHER" id="PTHR46513">
    <property type="entry name" value="VITELLOGENIN RECEPTOR-LIKE PROTEIN-RELATED-RELATED"/>
    <property type="match status" value="1"/>
</dbReference>
<dbReference type="SUPFAM" id="SSF101898">
    <property type="entry name" value="NHL repeat"/>
    <property type="match status" value="1"/>
</dbReference>
<accession>A0A857MFX2</accession>
<evidence type="ECO:0000313" key="1">
    <source>
        <dbReference type="EMBL" id="QHN40612.1"/>
    </source>
</evidence>
<gene>
    <name evidence="1" type="ORF">GII30_16985</name>
</gene>
<protein>
    <submittedName>
        <fullName evidence="1">Uncharacterized protein</fullName>
    </submittedName>
</protein>
<dbReference type="Gene3D" id="2.120.10.30">
    <property type="entry name" value="TolB, C-terminal domain"/>
    <property type="match status" value="1"/>
</dbReference>
<dbReference type="RefSeq" id="WP_005190412.1">
    <property type="nucleotide sequence ID" value="NZ_CP045804.1"/>
</dbReference>
<dbReference type="EMBL" id="CP045810">
    <property type="protein sequence ID" value="QHN40612.1"/>
    <property type="molecule type" value="Genomic_DNA"/>
</dbReference>
<dbReference type="InterPro" id="IPR050778">
    <property type="entry name" value="Cueball_EGF_LRP_Nidogen"/>
</dbReference>
<dbReference type="AlphaFoldDB" id="A0A857MFX2"/>
<proteinExistence type="predicted"/>
<reference evidence="1" key="1">
    <citation type="journal article" date="2021" name="Nat. Microbiol.">
        <title>Cocultivation of an ultrasmall environmental parasitic bacterium with lytic ability against bacteria associated with wastewater foams.</title>
        <authorList>
            <person name="Batinovic S."/>
            <person name="Rose J.J.A."/>
            <person name="Ratcliffe J."/>
            <person name="Seviour R.J."/>
            <person name="Petrovski S."/>
        </authorList>
    </citation>
    <scope>NUCLEOTIDE SEQUENCE</scope>
    <source>
        <strain evidence="1">CON44</strain>
    </source>
</reference>